<dbReference type="AlphaFoldDB" id="A0A1E3PIV9"/>
<accession>A0A1E3PIV9</accession>
<dbReference type="InterPro" id="IPR051150">
    <property type="entry name" value="SWT21/TCAB1_mRNA_Telomere"/>
</dbReference>
<dbReference type="EMBL" id="KV454410">
    <property type="protein sequence ID" value="ODQ65386.1"/>
    <property type="molecule type" value="Genomic_DNA"/>
</dbReference>
<dbReference type="SUPFAM" id="SSF50978">
    <property type="entry name" value="WD40 repeat-like"/>
    <property type="match status" value="1"/>
</dbReference>
<evidence type="ECO:0000256" key="5">
    <source>
        <dbReference type="ARBA" id="ARBA00040352"/>
    </source>
</evidence>
<comment type="similarity">
    <text evidence="3">Belongs to the SWT21 family.</text>
</comment>
<evidence type="ECO:0000313" key="7">
    <source>
        <dbReference type="Proteomes" id="UP000095009"/>
    </source>
</evidence>
<dbReference type="Proteomes" id="UP000095009">
    <property type="component" value="Unassembled WGS sequence"/>
</dbReference>
<organism evidence="6 7">
    <name type="scientific">Nadsonia fulvescens var. elongata DSM 6958</name>
    <dbReference type="NCBI Taxonomy" id="857566"/>
    <lineage>
        <taxon>Eukaryota</taxon>
        <taxon>Fungi</taxon>
        <taxon>Dikarya</taxon>
        <taxon>Ascomycota</taxon>
        <taxon>Saccharomycotina</taxon>
        <taxon>Dipodascomycetes</taxon>
        <taxon>Dipodascales</taxon>
        <taxon>Dipodascales incertae sedis</taxon>
        <taxon>Nadsonia</taxon>
    </lineage>
</organism>
<evidence type="ECO:0000256" key="2">
    <source>
        <dbReference type="ARBA" id="ARBA00037270"/>
    </source>
</evidence>
<evidence type="ECO:0000256" key="1">
    <source>
        <dbReference type="ARBA" id="ARBA00023187"/>
    </source>
</evidence>
<keyword evidence="1" id="KW-0508">mRNA splicing</keyword>
<dbReference type="PANTHER" id="PTHR13211">
    <property type="entry name" value="TELOMERASE CAJAL BODY PROTEIN 1"/>
    <property type="match status" value="1"/>
</dbReference>
<name>A0A1E3PIV9_9ASCO</name>
<gene>
    <name evidence="6" type="ORF">NADFUDRAFT_51979</name>
</gene>
<dbReference type="GO" id="GO:0008380">
    <property type="term" value="P:RNA splicing"/>
    <property type="evidence" value="ECO:0007669"/>
    <property type="project" value="UniProtKB-KW"/>
</dbReference>
<comment type="function">
    <text evidence="2">Involved in mRNA splicing. Helps to stabilize the U1 snRNP-5' splice site interaction.</text>
</comment>
<proteinExistence type="inferred from homology"/>
<evidence type="ECO:0000256" key="4">
    <source>
        <dbReference type="ARBA" id="ARBA00038575"/>
    </source>
</evidence>
<dbReference type="STRING" id="857566.A0A1E3PIV9"/>
<comment type="subunit">
    <text evidence="4">Associates with snRNPs.</text>
</comment>
<protein>
    <recommendedName>
        <fullName evidence="5">Protein SWT21</fullName>
    </recommendedName>
</protein>
<keyword evidence="1" id="KW-0507">mRNA processing</keyword>
<reference evidence="6 7" key="1">
    <citation type="journal article" date="2016" name="Proc. Natl. Acad. Sci. U.S.A.">
        <title>Comparative genomics of biotechnologically important yeasts.</title>
        <authorList>
            <person name="Riley R."/>
            <person name="Haridas S."/>
            <person name="Wolfe K.H."/>
            <person name="Lopes M.R."/>
            <person name="Hittinger C.T."/>
            <person name="Goeker M."/>
            <person name="Salamov A.A."/>
            <person name="Wisecaver J.H."/>
            <person name="Long T.M."/>
            <person name="Calvey C.H."/>
            <person name="Aerts A.L."/>
            <person name="Barry K.W."/>
            <person name="Choi C."/>
            <person name="Clum A."/>
            <person name="Coughlan A.Y."/>
            <person name="Deshpande S."/>
            <person name="Douglass A.P."/>
            <person name="Hanson S.J."/>
            <person name="Klenk H.-P."/>
            <person name="LaButti K.M."/>
            <person name="Lapidus A."/>
            <person name="Lindquist E.A."/>
            <person name="Lipzen A.M."/>
            <person name="Meier-Kolthoff J.P."/>
            <person name="Ohm R.A."/>
            <person name="Otillar R.P."/>
            <person name="Pangilinan J.L."/>
            <person name="Peng Y."/>
            <person name="Rokas A."/>
            <person name="Rosa C.A."/>
            <person name="Scheuner C."/>
            <person name="Sibirny A.A."/>
            <person name="Slot J.C."/>
            <person name="Stielow J.B."/>
            <person name="Sun H."/>
            <person name="Kurtzman C.P."/>
            <person name="Blackwell M."/>
            <person name="Grigoriev I.V."/>
            <person name="Jeffries T.W."/>
        </authorList>
    </citation>
    <scope>NUCLEOTIDE SEQUENCE [LARGE SCALE GENOMIC DNA]</scope>
    <source>
        <strain evidence="6 7">DSM 6958</strain>
    </source>
</reference>
<dbReference type="InterPro" id="IPR036322">
    <property type="entry name" value="WD40_repeat_dom_sf"/>
</dbReference>
<dbReference type="OrthoDB" id="239865at2759"/>
<evidence type="ECO:0000313" key="6">
    <source>
        <dbReference type="EMBL" id="ODQ65386.1"/>
    </source>
</evidence>
<dbReference type="InterPro" id="IPR015943">
    <property type="entry name" value="WD40/YVTN_repeat-like_dom_sf"/>
</dbReference>
<keyword evidence="7" id="KW-1185">Reference proteome</keyword>
<evidence type="ECO:0000256" key="3">
    <source>
        <dbReference type="ARBA" id="ARBA00038156"/>
    </source>
</evidence>
<dbReference type="PANTHER" id="PTHR13211:SF0">
    <property type="entry name" value="TELOMERASE CAJAL BODY PROTEIN 1"/>
    <property type="match status" value="1"/>
</dbReference>
<dbReference type="Gene3D" id="2.130.10.10">
    <property type="entry name" value="YVTN repeat-like/Quinoprotein amine dehydrogenase"/>
    <property type="match status" value="1"/>
</dbReference>
<sequence>MDCSLVSVDNVNDLIENEINFNYSLVAHTVNSLYEGNDGLHTLFREDKVIEENFFSHKIDFDPKRVQAPVKLALTQGRDVGLFKRAQWTRDGSSIVTISEDNGIRLFIAPSDLLEFRDNKPHEIYPYSRVYPGNGLVSSVVSSSIYPQFELESYYSCLSLTAQRNEPIKLINLLSGDTVGTYPLVDHREQFLAPNEMVFADDGQTFTCGTMSKVSIFDTSRIGHEPILSFPTIPSRHYKRQGLGDSNRYHRGLVSSLNYQPSSGSQTLLAATYDGNACLYDLKSPFPSNIISEVIKSPVGTGITQTVWSNNERYVYLICRNCSEVPILDLRMGMAVCGFLTGSSIRNSQRIYADYSSKYGLAIGGAETDGYIYHWPDAELGISNTAQKLIKAHSFGSTISSVAFNRLEGVDLMVTASGCRTDSLTDTESSDEDEDECDNYINTKNPAECSLKIWNLK</sequence>